<feature type="domain" description="SUI1" evidence="2">
    <location>
        <begin position="523"/>
        <end position="595"/>
    </location>
</feature>
<dbReference type="Pfam" id="PF26292">
    <property type="entry name" value="PUA_elF2D"/>
    <property type="match status" value="1"/>
</dbReference>
<accession>A0A8J2QXH4</accession>
<name>A0A8J2QXH4_9NEOP</name>
<dbReference type="InterPro" id="IPR036877">
    <property type="entry name" value="SUI1_dom_sf"/>
</dbReference>
<dbReference type="PANTHER" id="PTHR12217">
    <property type="entry name" value="EUKARYOTIC TRANSLATION INITIATION FACTOR 2D"/>
    <property type="match status" value="1"/>
</dbReference>
<dbReference type="InterPro" id="IPR039757">
    <property type="entry name" value="EIF2D"/>
</dbReference>
<evidence type="ECO:0000259" key="2">
    <source>
        <dbReference type="PROSITE" id="PS50296"/>
    </source>
</evidence>
<dbReference type="CDD" id="cd11610">
    <property type="entry name" value="eIF2D_N"/>
    <property type="match status" value="1"/>
</dbReference>
<evidence type="ECO:0000313" key="4">
    <source>
        <dbReference type="Proteomes" id="UP000789524"/>
    </source>
</evidence>
<dbReference type="GO" id="GO:0001731">
    <property type="term" value="P:formation of translation preinitiation complex"/>
    <property type="evidence" value="ECO:0007669"/>
    <property type="project" value="InterPro"/>
</dbReference>
<gene>
    <name evidence="3" type="ORF">DCHRY22_LOCUS9678</name>
</gene>
<reference evidence="3" key="1">
    <citation type="submission" date="2021-09" db="EMBL/GenBank/DDBJ databases">
        <authorList>
            <person name="Martin H S."/>
        </authorList>
    </citation>
    <scope>NUCLEOTIDE SEQUENCE</scope>
</reference>
<dbReference type="SUPFAM" id="SSF88697">
    <property type="entry name" value="PUA domain-like"/>
    <property type="match status" value="1"/>
</dbReference>
<keyword evidence="1" id="KW-0963">Cytoplasm</keyword>
<dbReference type="Pfam" id="PF17832">
    <property type="entry name" value="Pre-PUA"/>
    <property type="match status" value="1"/>
</dbReference>
<dbReference type="Pfam" id="PF25304">
    <property type="entry name" value="WHD_eIF2D"/>
    <property type="match status" value="1"/>
</dbReference>
<dbReference type="InterPro" id="IPR001950">
    <property type="entry name" value="SUI1"/>
</dbReference>
<dbReference type="EMBL" id="CAKASE010000067">
    <property type="protein sequence ID" value="CAG9571463.1"/>
    <property type="molecule type" value="Genomic_DNA"/>
</dbReference>
<proteinExistence type="predicted"/>
<dbReference type="CDD" id="cd11608">
    <property type="entry name" value="eIF2D_C"/>
    <property type="match status" value="1"/>
</dbReference>
<evidence type="ECO:0000313" key="3">
    <source>
        <dbReference type="EMBL" id="CAG9571463.1"/>
    </source>
</evidence>
<dbReference type="PROSITE" id="PS50890">
    <property type="entry name" value="PUA"/>
    <property type="match status" value="1"/>
</dbReference>
<dbReference type="InterPro" id="IPR057429">
    <property type="entry name" value="WH_eIF2D"/>
</dbReference>
<dbReference type="Pfam" id="PF26291">
    <property type="entry name" value="SWIB_eIF2D"/>
    <property type="match status" value="1"/>
</dbReference>
<evidence type="ECO:0000256" key="1">
    <source>
        <dbReference type="ARBA" id="ARBA00022490"/>
    </source>
</evidence>
<dbReference type="InterPro" id="IPR058886">
    <property type="entry name" value="SWIB_eIF2D"/>
</dbReference>
<dbReference type="Gene3D" id="3.10.400.20">
    <property type="match status" value="1"/>
</dbReference>
<dbReference type="CDD" id="cd21156">
    <property type="entry name" value="PUA_eIF2d-like"/>
    <property type="match status" value="1"/>
</dbReference>
<dbReference type="InterPro" id="IPR015947">
    <property type="entry name" value="PUA-like_sf"/>
</dbReference>
<dbReference type="Pfam" id="PF01253">
    <property type="entry name" value="SUI1"/>
    <property type="match status" value="1"/>
</dbReference>
<dbReference type="SUPFAM" id="SSF47592">
    <property type="entry name" value="SWIB/MDM2 domain"/>
    <property type="match status" value="1"/>
</dbReference>
<dbReference type="PROSITE" id="PS50296">
    <property type="entry name" value="SUI1"/>
    <property type="match status" value="1"/>
</dbReference>
<comment type="caution">
    <text evidence="3">The sequence shown here is derived from an EMBL/GenBank/DDBJ whole genome shotgun (WGS) entry which is preliminary data.</text>
</comment>
<dbReference type="SUPFAM" id="SSF55159">
    <property type="entry name" value="eIF1-like"/>
    <property type="match status" value="1"/>
</dbReference>
<dbReference type="InterPro" id="IPR048248">
    <property type="entry name" value="PUA_eIF2d-like"/>
</dbReference>
<dbReference type="AlphaFoldDB" id="A0A8J2QXH4"/>
<dbReference type="InterPro" id="IPR041366">
    <property type="entry name" value="Pre-PUA"/>
</dbReference>
<dbReference type="InterPro" id="IPR048247">
    <property type="entry name" value="eIF2D_N"/>
</dbReference>
<protein>
    <submittedName>
        <fullName evidence="3">(African queen) hypothetical protein</fullName>
    </submittedName>
</protein>
<keyword evidence="4" id="KW-1185">Reference proteome</keyword>
<dbReference type="GO" id="GO:0003743">
    <property type="term" value="F:translation initiation factor activity"/>
    <property type="evidence" value="ECO:0007669"/>
    <property type="project" value="InterPro"/>
</dbReference>
<dbReference type="InterPro" id="IPR039759">
    <property type="entry name" value="eIF2D_SUI1"/>
</dbReference>
<dbReference type="InterPro" id="IPR036885">
    <property type="entry name" value="SWIB_MDM2_dom_sf"/>
</dbReference>
<dbReference type="Proteomes" id="UP000789524">
    <property type="component" value="Unassembled WGS sequence"/>
</dbReference>
<sequence length="613" mass="67606">MIVPAPQSLPVVPVRASVTPHRRRYTYYNKMFAPITYTLPSPLTNLKDSYFRKQLAQRIQYEFPGITEEKVKELVPNKSNVSYMELVLHSGDTAGVYVMDGVPIMIDLGESLIPTVCALWKAPDLVPIICIHTPVLSKIQGGAPLYVPGVNTHGQFPQYPSGALVAACTGDNAAACIVGRATISSSELLRDRMGVCLEILHVFGDQLCKEKKFVKIERPKLDPGSYNITELLTNEINKLNIQPVKDEWPSLVKTESAPINEPAVIVDSVPETITNVSQDEENNDLNNTAESDVSCEVSIPGDMDGLLRWCLLSFLKLETKHVELPLKTNLLYKNHLMPLCPSDRTLDVKKSSFKKMGKFLEAMQREGLIEVREIEKGVDALVSVATSHPLVTSHRAVRRAVGGTAGGERGAEDEYVPPTIRELYCITANVVDLFQPLKKGTPLSASEVRVTLTEYIKSHELVAPQRGSVVLDATLAKVTGRRPEEVMKREEVMSCVLARMTAATETCFADGTQRLSKVRLQPISMQVVMRSGNKKVTLVSNLQDYGLELSCLTRQWQAGAGAACGVTRSPGSKHDQLMIQGDQTHFVAKMLIEKYGLPKKFLEGADKALNKKK</sequence>
<dbReference type="Gene3D" id="3.30.780.10">
    <property type="entry name" value="SUI1-like domain"/>
    <property type="match status" value="1"/>
</dbReference>
<organism evidence="3 4">
    <name type="scientific">Danaus chrysippus</name>
    <name type="common">African queen</name>
    <dbReference type="NCBI Taxonomy" id="151541"/>
    <lineage>
        <taxon>Eukaryota</taxon>
        <taxon>Metazoa</taxon>
        <taxon>Ecdysozoa</taxon>
        <taxon>Arthropoda</taxon>
        <taxon>Hexapoda</taxon>
        <taxon>Insecta</taxon>
        <taxon>Pterygota</taxon>
        <taxon>Neoptera</taxon>
        <taxon>Endopterygota</taxon>
        <taxon>Lepidoptera</taxon>
        <taxon>Glossata</taxon>
        <taxon>Ditrysia</taxon>
        <taxon>Papilionoidea</taxon>
        <taxon>Nymphalidae</taxon>
        <taxon>Danainae</taxon>
        <taxon>Danaini</taxon>
        <taxon>Danaina</taxon>
        <taxon>Danaus</taxon>
        <taxon>Anosia</taxon>
    </lineage>
</organism>
<dbReference type="OrthoDB" id="199771at2759"/>
<dbReference type="PANTHER" id="PTHR12217:SF4">
    <property type="entry name" value="EUKARYOTIC TRANSLATION INITIATION FACTOR 2D"/>
    <property type="match status" value="1"/>
</dbReference>